<evidence type="ECO:0000313" key="1">
    <source>
        <dbReference type="EMBL" id="MDC7228091.1"/>
    </source>
</evidence>
<comment type="caution">
    <text evidence="1">The sequence shown here is derived from an EMBL/GenBank/DDBJ whole genome shotgun (WGS) entry which is preliminary data.</text>
</comment>
<gene>
    <name evidence="1" type="ORF">PQJ61_15110</name>
</gene>
<dbReference type="Proteomes" id="UP001221217">
    <property type="component" value="Unassembled WGS sequence"/>
</dbReference>
<dbReference type="EMBL" id="JAQQAL010000040">
    <property type="protein sequence ID" value="MDC7228091.1"/>
    <property type="molecule type" value="Genomic_DNA"/>
</dbReference>
<sequence length="102" mass="11526">MYQLIFFVPETHTEEVKKAVFEAGAGKYNDYDSCCWQTSGTGQFRPLENSDAFIGEKGKLEKVTENRVEMLCTDDCLDASISALKEAHPYEEPAYYAVKTII</sequence>
<dbReference type="InterPro" id="IPR015867">
    <property type="entry name" value="N-reg_PII/ATP_PRibTrfase_C"/>
</dbReference>
<dbReference type="AlphaFoldDB" id="A0AAJ1MLN6"/>
<name>A0AAJ1MLN6_9SPIO</name>
<dbReference type="PANTHER" id="PTHR41774:SF1">
    <property type="entry name" value="NGG1P INTERACTING FACTOR NIF3"/>
    <property type="match status" value="1"/>
</dbReference>
<organism evidence="1 2">
    <name type="scientific">Candidatus Thalassospirochaeta sargassi</name>
    <dbReference type="NCBI Taxonomy" id="3119039"/>
    <lineage>
        <taxon>Bacteria</taxon>
        <taxon>Pseudomonadati</taxon>
        <taxon>Spirochaetota</taxon>
        <taxon>Spirochaetia</taxon>
        <taxon>Spirochaetales</taxon>
        <taxon>Spirochaetaceae</taxon>
        <taxon>Candidatus Thalassospirochaeta</taxon>
    </lineage>
</organism>
<dbReference type="SUPFAM" id="SSF102705">
    <property type="entry name" value="NIF3 (NGG1p interacting factor 3)-like"/>
    <property type="match status" value="1"/>
</dbReference>
<dbReference type="PANTHER" id="PTHR41774">
    <property type="match status" value="1"/>
</dbReference>
<dbReference type="InterPro" id="IPR036069">
    <property type="entry name" value="DUF34/NIF3_sf"/>
</dbReference>
<protein>
    <submittedName>
        <fullName evidence="1">NGG1p interacting factor NIF3</fullName>
    </submittedName>
</protein>
<accession>A0AAJ1MLN6</accession>
<evidence type="ECO:0000313" key="2">
    <source>
        <dbReference type="Proteomes" id="UP001221217"/>
    </source>
</evidence>
<reference evidence="1 2" key="1">
    <citation type="submission" date="2022-12" db="EMBL/GenBank/DDBJ databases">
        <title>Metagenome assembled genome from gulf of manar.</title>
        <authorList>
            <person name="Kohli P."/>
            <person name="Pk S."/>
            <person name="Venkata Ramana C."/>
            <person name="Sasikala C."/>
        </authorList>
    </citation>
    <scope>NUCLEOTIDE SEQUENCE [LARGE SCALE GENOMIC DNA]</scope>
    <source>
        <strain evidence="1">JB008</strain>
    </source>
</reference>
<proteinExistence type="predicted"/>
<dbReference type="Gene3D" id="3.30.70.120">
    <property type="match status" value="1"/>
</dbReference>